<feature type="chain" id="PRO_5006601976" description="DRBM domain-containing protein" evidence="2">
    <location>
        <begin position="25"/>
        <end position="304"/>
    </location>
</feature>
<dbReference type="PROSITE" id="PS50137">
    <property type="entry name" value="DS_RBD"/>
    <property type="match status" value="1"/>
</dbReference>
<keyword evidence="1" id="KW-0694">RNA-binding</keyword>
<dbReference type="SUPFAM" id="SSF54768">
    <property type="entry name" value="dsRNA-binding domain-like"/>
    <property type="match status" value="1"/>
</dbReference>
<dbReference type="Proteomes" id="UP000056252">
    <property type="component" value="Chromosome"/>
</dbReference>
<sequence length="304" mass="31736">MKKTAIFKQSIVALFAALAIVACSDDNNDTPSEGAIAGTYQGWTKVTFPYMPTGMGLDGESVQITNNSDGTVKVVYTSKGAWGTSTFNTATVTQSGDEYVLVGLGKSTIEGHKGGKPTQYDCALTGSISKDKKTYNLIFTINGVMGGTKINFSNGSAPLTLLVANSYKGYTTASSKMFKDMITKDETVAVAASEDAKTLTVSFKSKMWGTASLTGVTVSVNGEEYNLNGKGTIQMAMGGGTPKDYACVFQGTVSKDGKTYSLSFTMPAVMGGTTVTLKSGVAPEKKAAEARAAKQALAKFLAGE</sequence>
<evidence type="ECO:0000313" key="5">
    <source>
        <dbReference type="Proteomes" id="UP000056252"/>
    </source>
</evidence>
<dbReference type="STRING" id="76123.AS203_11785"/>
<dbReference type="AlphaFoldDB" id="A0A0S2KNU6"/>
<feature type="domain" description="DRBM" evidence="3">
    <location>
        <begin position="253"/>
        <end position="302"/>
    </location>
</feature>
<feature type="signal peptide" evidence="2">
    <location>
        <begin position="1"/>
        <end position="24"/>
    </location>
</feature>
<dbReference type="OrthoDB" id="1004006at2"/>
<accession>A0A0S2KNU6</accession>
<gene>
    <name evidence="4" type="ORF">AS203_11785</name>
</gene>
<dbReference type="InterPro" id="IPR024311">
    <property type="entry name" value="Lipocalin-like"/>
</dbReference>
<dbReference type="Pfam" id="PF13944">
    <property type="entry name" value="Calycin_like"/>
    <property type="match status" value="2"/>
</dbReference>
<evidence type="ECO:0000259" key="3">
    <source>
        <dbReference type="PROSITE" id="PS50137"/>
    </source>
</evidence>
<dbReference type="InterPro" id="IPR014720">
    <property type="entry name" value="dsRBD_dom"/>
</dbReference>
<dbReference type="RefSeq" id="WP_025064945.1">
    <property type="nucleotide sequence ID" value="NZ_CP013195.1"/>
</dbReference>
<proteinExistence type="predicted"/>
<protein>
    <recommendedName>
        <fullName evidence="3">DRBM domain-containing protein</fullName>
    </recommendedName>
</protein>
<reference evidence="5" key="1">
    <citation type="submission" date="2015-11" db="EMBL/GenBank/DDBJ databases">
        <authorList>
            <person name="Holder M.E."/>
            <person name="Ajami N.J."/>
            <person name="Petrosino J.F."/>
        </authorList>
    </citation>
    <scope>NUCLEOTIDE SEQUENCE [LARGE SCALE GENOMIC DNA]</scope>
    <source>
        <strain evidence="5">F0113</strain>
    </source>
</reference>
<evidence type="ECO:0000256" key="1">
    <source>
        <dbReference type="PROSITE-ProRule" id="PRU00266"/>
    </source>
</evidence>
<keyword evidence="5" id="KW-1185">Reference proteome</keyword>
<dbReference type="EMBL" id="CP013195">
    <property type="protein sequence ID" value="ALO49679.1"/>
    <property type="molecule type" value="Genomic_DNA"/>
</dbReference>
<dbReference type="KEGG" id="peo:AS203_11785"/>
<evidence type="ECO:0000256" key="2">
    <source>
        <dbReference type="SAM" id="SignalP"/>
    </source>
</evidence>
<dbReference type="Gene3D" id="2.40.128.340">
    <property type="match status" value="2"/>
</dbReference>
<evidence type="ECO:0000313" key="4">
    <source>
        <dbReference type="EMBL" id="ALO49679.1"/>
    </source>
</evidence>
<dbReference type="GO" id="GO:0003723">
    <property type="term" value="F:RNA binding"/>
    <property type="evidence" value="ECO:0007669"/>
    <property type="project" value="UniProtKB-UniRule"/>
</dbReference>
<name>A0A0S2KNU6_9BACT</name>
<keyword evidence="2" id="KW-0732">Signal</keyword>
<dbReference type="PROSITE" id="PS51257">
    <property type="entry name" value="PROKAR_LIPOPROTEIN"/>
    <property type="match status" value="1"/>
</dbReference>
<organism evidence="4 5">
    <name type="scientific">Hoylesella enoeca</name>
    <dbReference type="NCBI Taxonomy" id="76123"/>
    <lineage>
        <taxon>Bacteria</taxon>
        <taxon>Pseudomonadati</taxon>
        <taxon>Bacteroidota</taxon>
        <taxon>Bacteroidia</taxon>
        <taxon>Bacteroidales</taxon>
        <taxon>Prevotellaceae</taxon>
        <taxon>Hoylesella</taxon>
    </lineage>
</organism>